<gene>
    <name evidence="1" type="ORF">Ahy_B04g072433</name>
</gene>
<reference evidence="1 2" key="1">
    <citation type="submission" date="2019-01" db="EMBL/GenBank/DDBJ databases">
        <title>Sequencing of cultivated peanut Arachis hypogaea provides insights into genome evolution and oil improvement.</title>
        <authorList>
            <person name="Chen X."/>
        </authorList>
    </citation>
    <scope>NUCLEOTIDE SEQUENCE [LARGE SCALE GENOMIC DNA]</scope>
    <source>
        <strain evidence="2">cv. Fuhuasheng</strain>
        <tissue evidence="1">Leaves</tissue>
    </source>
</reference>
<proteinExistence type="predicted"/>
<dbReference type="AlphaFoldDB" id="A0A444ZMZ7"/>
<comment type="caution">
    <text evidence="1">The sequence shown here is derived from an EMBL/GenBank/DDBJ whole genome shotgun (WGS) entry which is preliminary data.</text>
</comment>
<accession>A0A444ZMZ7</accession>
<dbReference type="Proteomes" id="UP000289738">
    <property type="component" value="Chromosome B04"/>
</dbReference>
<keyword evidence="2" id="KW-1185">Reference proteome</keyword>
<dbReference type="EMBL" id="SDMP01000014">
    <property type="protein sequence ID" value="RYR15591.1"/>
    <property type="molecule type" value="Genomic_DNA"/>
</dbReference>
<organism evidence="1 2">
    <name type="scientific">Arachis hypogaea</name>
    <name type="common">Peanut</name>
    <dbReference type="NCBI Taxonomy" id="3818"/>
    <lineage>
        <taxon>Eukaryota</taxon>
        <taxon>Viridiplantae</taxon>
        <taxon>Streptophyta</taxon>
        <taxon>Embryophyta</taxon>
        <taxon>Tracheophyta</taxon>
        <taxon>Spermatophyta</taxon>
        <taxon>Magnoliopsida</taxon>
        <taxon>eudicotyledons</taxon>
        <taxon>Gunneridae</taxon>
        <taxon>Pentapetalae</taxon>
        <taxon>rosids</taxon>
        <taxon>fabids</taxon>
        <taxon>Fabales</taxon>
        <taxon>Fabaceae</taxon>
        <taxon>Papilionoideae</taxon>
        <taxon>50 kb inversion clade</taxon>
        <taxon>dalbergioids sensu lato</taxon>
        <taxon>Dalbergieae</taxon>
        <taxon>Pterocarpus clade</taxon>
        <taxon>Arachis</taxon>
    </lineage>
</organism>
<evidence type="ECO:0000313" key="1">
    <source>
        <dbReference type="EMBL" id="RYR15591.1"/>
    </source>
</evidence>
<name>A0A444ZMZ7_ARAHY</name>
<protein>
    <submittedName>
        <fullName evidence="1">Uncharacterized protein</fullName>
    </submittedName>
</protein>
<evidence type="ECO:0000313" key="2">
    <source>
        <dbReference type="Proteomes" id="UP000289738"/>
    </source>
</evidence>
<sequence>MKEILESQHEDKEMGNVLQQVKEEEILEEEEVVGNLEEVEQEVDFKLENTSTPSDVVGIDEPPSLCYRIDDNEDRAQPPTHGLSNEGCIEEVGEQGIEIEKAFQLVEIVKEEHKGMTLAKPLETSLPKSPSNTTFKWVKFLSLVFTFPLEYSLLEMDGQLRALCGVKSKRELASGWKCQSRFLMVENSKSRCNGWYSPQLNGSRKMF</sequence>